<keyword evidence="1" id="KW-0677">Repeat</keyword>
<feature type="region of interest" description="Disordered" evidence="3">
    <location>
        <begin position="576"/>
        <end position="721"/>
    </location>
</feature>
<evidence type="ECO:0000313" key="6">
    <source>
        <dbReference type="EMBL" id="KCV67990.1"/>
    </source>
</evidence>
<name>A0A058Z182_FONAL</name>
<feature type="compositionally biased region" description="Low complexity" evidence="3">
    <location>
        <begin position="339"/>
        <end position="361"/>
    </location>
</feature>
<evidence type="ECO:0000256" key="3">
    <source>
        <dbReference type="SAM" id="MobiDB-lite"/>
    </source>
</evidence>
<dbReference type="InterPro" id="IPR036770">
    <property type="entry name" value="Ankyrin_rpt-contain_sf"/>
</dbReference>
<dbReference type="PROSITE" id="PS50297">
    <property type="entry name" value="ANK_REP_REGION"/>
    <property type="match status" value="2"/>
</dbReference>
<keyword evidence="7" id="KW-1185">Reference proteome</keyword>
<feature type="compositionally biased region" description="Low complexity" evidence="3">
    <location>
        <begin position="262"/>
        <end position="303"/>
    </location>
</feature>
<evidence type="ECO:0000256" key="4">
    <source>
        <dbReference type="SAM" id="Phobius"/>
    </source>
</evidence>
<dbReference type="InterPro" id="IPR051226">
    <property type="entry name" value="PP1_Regulatory_Subunit"/>
</dbReference>
<dbReference type="PANTHER" id="PTHR24179:SF29">
    <property type="entry name" value="LD46604P"/>
    <property type="match status" value="1"/>
</dbReference>
<reference evidence="6" key="1">
    <citation type="submission" date="2013-04" db="EMBL/GenBank/DDBJ databases">
        <title>The Genome Sequence of Fonticula alba ATCC 38817.</title>
        <authorList>
            <consortium name="The Broad Institute Genomics Platform"/>
            <person name="Russ C."/>
            <person name="Cuomo C."/>
            <person name="Burger G."/>
            <person name="Gray M.W."/>
            <person name="Holland P.W.H."/>
            <person name="King N."/>
            <person name="Lang F.B.F."/>
            <person name="Roger A.J."/>
            <person name="Ruiz-Trillo I."/>
            <person name="Brown M."/>
            <person name="Walker B."/>
            <person name="Young S."/>
            <person name="Zeng Q."/>
            <person name="Gargeya S."/>
            <person name="Fitzgerald M."/>
            <person name="Haas B."/>
            <person name="Abouelleil A."/>
            <person name="Allen A.W."/>
            <person name="Alvarado L."/>
            <person name="Arachchi H.M."/>
            <person name="Berlin A.M."/>
            <person name="Chapman S.B."/>
            <person name="Gainer-Dewar J."/>
            <person name="Goldberg J."/>
            <person name="Griggs A."/>
            <person name="Gujja S."/>
            <person name="Hansen M."/>
            <person name="Howarth C."/>
            <person name="Imamovic A."/>
            <person name="Ireland A."/>
            <person name="Larimer J."/>
            <person name="McCowan C."/>
            <person name="Murphy C."/>
            <person name="Pearson M."/>
            <person name="Poon T.W."/>
            <person name="Priest M."/>
            <person name="Roberts A."/>
            <person name="Saif S."/>
            <person name="Shea T."/>
            <person name="Sisk P."/>
            <person name="Sykes S."/>
            <person name="Wortman J."/>
            <person name="Nusbaum C."/>
            <person name="Birren B."/>
        </authorList>
    </citation>
    <scope>NUCLEOTIDE SEQUENCE [LARGE SCALE GENOMIC DNA]</scope>
    <source>
        <strain evidence="6">ATCC 38817</strain>
    </source>
</reference>
<dbReference type="Pfam" id="PF00023">
    <property type="entry name" value="Ank"/>
    <property type="match status" value="2"/>
</dbReference>
<keyword evidence="5" id="KW-0732">Signal</keyword>
<organism evidence="6">
    <name type="scientific">Fonticula alba</name>
    <name type="common">Slime mold</name>
    <dbReference type="NCBI Taxonomy" id="691883"/>
    <lineage>
        <taxon>Eukaryota</taxon>
        <taxon>Rotosphaerida</taxon>
        <taxon>Fonticulaceae</taxon>
        <taxon>Fonticula</taxon>
    </lineage>
</organism>
<dbReference type="eggNOG" id="KOG0505">
    <property type="taxonomic scope" value="Eukaryota"/>
</dbReference>
<dbReference type="GO" id="GO:0019208">
    <property type="term" value="F:phosphatase regulator activity"/>
    <property type="evidence" value="ECO:0007669"/>
    <property type="project" value="TreeGrafter"/>
</dbReference>
<feature type="compositionally biased region" description="Gly residues" evidence="3">
    <location>
        <begin position="700"/>
        <end position="714"/>
    </location>
</feature>
<protein>
    <submittedName>
        <fullName evidence="6">Uncharacterized protein</fullName>
    </submittedName>
</protein>
<dbReference type="GeneID" id="20530181"/>
<feature type="compositionally biased region" description="Low complexity" evidence="3">
    <location>
        <begin position="1127"/>
        <end position="1162"/>
    </location>
</feature>
<feature type="signal peptide" evidence="5">
    <location>
        <begin position="1"/>
        <end position="24"/>
    </location>
</feature>
<proteinExistence type="predicted"/>
<feature type="repeat" description="ANK" evidence="2">
    <location>
        <begin position="71"/>
        <end position="103"/>
    </location>
</feature>
<dbReference type="Proteomes" id="UP000030693">
    <property type="component" value="Unassembled WGS sequence"/>
</dbReference>
<dbReference type="PROSITE" id="PS50088">
    <property type="entry name" value="ANK_REPEAT"/>
    <property type="match status" value="3"/>
</dbReference>
<dbReference type="RefSeq" id="XP_009497557.1">
    <property type="nucleotide sequence ID" value="XM_009499282.1"/>
</dbReference>
<feature type="transmembrane region" description="Helical" evidence="4">
    <location>
        <begin position="979"/>
        <end position="1005"/>
    </location>
</feature>
<feature type="region of interest" description="Disordered" evidence="3">
    <location>
        <begin position="262"/>
        <end position="372"/>
    </location>
</feature>
<keyword evidence="2" id="KW-0040">ANK repeat</keyword>
<dbReference type="AlphaFoldDB" id="A0A058Z182"/>
<dbReference type="InterPro" id="IPR002110">
    <property type="entry name" value="Ankyrin_rpt"/>
</dbReference>
<dbReference type="PANTHER" id="PTHR24179">
    <property type="entry name" value="PROTEIN PHOSPHATASE 1 REGULATORY SUBUNIT 12"/>
    <property type="match status" value="1"/>
</dbReference>
<evidence type="ECO:0000313" key="7">
    <source>
        <dbReference type="Proteomes" id="UP000030693"/>
    </source>
</evidence>
<dbReference type="Gene3D" id="1.25.40.20">
    <property type="entry name" value="Ankyrin repeat-containing domain"/>
    <property type="match status" value="2"/>
</dbReference>
<feature type="compositionally biased region" description="Gly residues" evidence="3">
    <location>
        <begin position="1048"/>
        <end position="1057"/>
    </location>
</feature>
<feature type="compositionally biased region" description="Gly residues" evidence="3">
    <location>
        <begin position="1110"/>
        <end position="1120"/>
    </location>
</feature>
<evidence type="ECO:0000256" key="5">
    <source>
        <dbReference type="SAM" id="SignalP"/>
    </source>
</evidence>
<dbReference type="GO" id="GO:0005737">
    <property type="term" value="C:cytoplasm"/>
    <property type="evidence" value="ECO:0007669"/>
    <property type="project" value="TreeGrafter"/>
</dbReference>
<keyword evidence="4" id="KW-0812">Transmembrane</keyword>
<feature type="compositionally biased region" description="Pro residues" evidence="3">
    <location>
        <begin position="1092"/>
        <end position="1101"/>
    </location>
</feature>
<feature type="compositionally biased region" description="Gly residues" evidence="3">
    <location>
        <begin position="616"/>
        <end position="628"/>
    </location>
</feature>
<dbReference type="GO" id="GO:0004857">
    <property type="term" value="F:enzyme inhibitor activity"/>
    <property type="evidence" value="ECO:0007669"/>
    <property type="project" value="TreeGrafter"/>
</dbReference>
<feature type="repeat" description="ANK" evidence="2">
    <location>
        <begin position="394"/>
        <end position="426"/>
    </location>
</feature>
<dbReference type="SUPFAM" id="SSF48403">
    <property type="entry name" value="Ankyrin repeat"/>
    <property type="match status" value="1"/>
</dbReference>
<dbReference type="EMBL" id="KB932211">
    <property type="protein sequence ID" value="KCV67990.1"/>
    <property type="molecule type" value="Genomic_DNA"/>
</dbReference>
<feature type="chain" id="PRO_5001570607" evidence="5">
    <location>
        <begin position="25"/>
        <end position="1178"/>
    </location>
</feature>
<sequence length="1178" mass="117287">MAAANDNAALCWLLLMAARRDAAAAATGRRVSPGLGVAPIDRAYSAGEWSLPAPPHSFTADSDYVDAQDVDGWTPLHVAIFWGASRAAAVLLAHGASLLKTNSDNDTALDLAESDSKLSLALQRVFRQRGHTSADLDSARNAEYQRLSHEIDLLETFPDRLHLIDRVIPDCPGYGTLLHIAACKGYVDLAKRLLDLGASPNAQALLPVPRRKVGLFGHYALVPFLVPDALASVAAAAGEAIFLTSDPAAGVPDALAAVMAGSASPAAGPGTPGALSHSSSSDLKSSGSDLKSSGSGMDSGSDSDGSDLDPDRTIDSTPADDEDPGRTLFNDDDDGAGAAGAPVAGTTAAPAPAPAPSNAAGPGPGAEDAACLAGSPPAPASVGATGDEVILVGDAWTPAHAAAFWNQPDILELLARHGAHLIIENVDEIWPAPQPSFSFDQLLALKEGECPPIYHPPPPPGLTRTALSAFHYASNRADLQKLIREWHHAQRGEAMWASGAGFDDGDLLFDGGLAGGAGAGRGEDALAGGGAPGAAGAAAGHFGVGSSTAWPEGMVSGAEHPGSLFAAPGAGGQSGFGLVAGPGAEHLPHHSQHHAHPFHQDPSSGQAMLYALDHGAGSGGGGGGGGGPSMAHSHLTHSHGPGLASSPLAAGAPGSPRGGSADAHGSGAIASAADRSSHSGLANDTGPPSSHHHHSSPPSAGGGGGGPTSGGPGSGSPWSSSPSLLFLEVTGEAQAAGLPANGGGKGSPSSCAPFSGSFSGSPLFHTILFALRLFGLLVFISCFTIGVCVATLHFVGPCAIPGLSPLAGVHPSECGVLLSTPCQNNLSCQPCAIQSGCTWCSEFEVLETSEMSLTLGRPDDPGSGAELARYNPHQFRTSICLEANEWGKPAKLCFYSRTPPAEGGSSGGSSSAHSASANPIYGGGGGSGSGSAAIIMVDPLAGALSLEQALATQYTGTLYHMCGRCLSYSHGQCNVSTQVLYIGGSLLLATAVLLMAVASIVCLRWHRQRLGLLRSGGGRGDLLQAGGALHKAGSSVSGRRSPSSSSSSGGGGGGGLPHGMASTDGGRASSSLPGAARSHHPAGAFEMDELPPSRPAPGPPSHRPDPAAGVAGGGGPGGGWPSPSPSPSIYAASIQSGSSSQSSSINTMSSGGSSSSVSSTGSHDLLLAKQHFADPGAK</sequence>
<feature type="compositionally biased region" description="Low complexity" evidence="3">
    <location>
        <begin position="640"/>
        <end position="663"/>
    </location>
</feature>
<dbReference type="OrthoDB" id="19014at2759"/>
<feature type="compositionally biased region" description="Low complexity" evidence="3">
    <location>
        <begin position="1030"/>
        <end position="1047"/>
    </location>
</feature>
<feature type="repeat" description="ANK" evidence="2">
    <location>
        <begin position="176"/>
        <end position="205"/>
    </location>
</feature>
<evidence type="ECO:0000256" key="1">
    <source>
        <dbReference type="ARBA" id="ARBA00022737"/>
    </source>
</evidence>
<dbReference type="OMA" id="CLEANEW"/>
<keyword evidence="4" id="KW-1133">Transmembrane helix</keyword>
<dbReference type="SMART" id="SM00248">
    <property type="entry name" value="ANK"/>
    <property type="match status" value="3"/>
</dbReference>
<accession>A0A058Z182</accession>
<feature type="region of interest" description="Disordered" evidence="3">
    <location>
        <begin position="1030"/>
        <end position="1178"/>
    </location>
</feature>
<dbReference type="STRING" id="691883.A0A058Z182"/>
<keyword evidence="4" id="KW-0472">Membrane</keyword>
<evidence type="ECO:0000256" key="2">
    <source>
        <dbReference type="PROSITE-ProRule" id="PRU00023"/>
    </source>
</evidence>
<gene>
    <name evidence="6" type="ORF">H696_05456</name>
</gene>